<protein>
    <submittedName>
        <fullName evidence="1">Uncharacterized protein</fullName>
    </submittedName>
</protein>
<gene>
    <name evidence="1" type="ORF">NC653_020091</name>
</gene>
<dbReference type="EMBL" id="JAQIZT010000008">
    <property type="protein sequence ID" value="KAJ6986751.1"/>
    <property type="molecule type" value="Genomic_DNA"/>
</dbReference>
<sequence>MDMMTSKDQANYTEMGIDICFELTLAWSFTSFSIHWLRCENDSAFSEKPEADILCSTLQSSLFAFPN</sequence>
<dbReference type="AlphaFoldDB" id="A0AAD6QC15"/>
<keyword evidence="2" id="KW-1185">Reference proteome</keyword>
<proteinExistence type="predicted"/>
<accession>A0AAD6QC15</accession>
<evidence type="ECO:0000313" key="2">
    <source>
        <dbReference type="Proteomes" id="UP001164929"/>
    </source>
</evidence>
<name>A0AAD6QC15_9ROSI</name>
<organism evidence="1 2">
    <name type="scientific">Populus alba x Populus x berolinensis</name>
    <dbReference type="NCBI Taxonomy" id="444605"/>
    <lineage>
        <taxon>Eukaryota</taxon>
        <taxon>Viridiplantae</taxon>
        <taxon>Streptophyta</taxon>
        <taxon>Embryophyta</taxon>
        <taxon>Tracheophyta</taxon>
        <taxon>Spermatophyta</taxon>
        <taxon>Magnoliopsida</taxon>
        <taxon>eudicotyledons</taxon>
        <taxon>Gunneridae</taxon>
        <taxon>Pentapetalae</taxon>
        <taxon>rosids</taxon>
        <taxon>fabids</taxon>
        <taxon>Malpighiales</taxon>
        <taxon>Salicaceae</taxon>
        <taxon>Saliceae</taxon>
        <taxon>Populus</taxon>
    </lineage>
</organism>
<dbReference type="Proteomes" id="UP001164929">
    <property type="component" value="Chromosome 8"/>
</dbReference>
<reference evidence="1" key="1">
    <citation type="journal article" date="2023" name="Mol. Ecol. Resour.">
        <title>Chromosome-level genome assembly of a triploid poplar Populus alba 'Berolinensis'.</title>
        <authorList>
            <person name="Chen S."/>
            <person name="Yu Y."/>
            <person name="Wang X."/>
            <person name="Wang S."/>
            <person name="Zhang T."/>
            <person name="Zhou Y."/>
            <person name="He R."/>
            <person name="Meng N."/>
            <person name="Wang Y."/>
            <person name="Liu W."/>
            <person name="Liu Z."/>
            <person name="Liu J."/>
            <person name="Guo Q."/>
            <person name="Huang H."/>
            <person name="Sederoff R.R."/>
            <person name="Wang G."/>
            <person name="Qu G."/>
            <person name="Chen S."/>
        </authorList>
    </citation>
    <scope>NUCLEOTIDE SEQUENCE</scope>
    <source>
        <strain evidence="1">SC-2020</strain>
    </source>
</reference>
<comment type="caution">
    <text evidence="1">The sequence shown here is derived from an EMBL/GenBank/DDBJ whole genome shotgun (WGS) entry which is preliminary data.</text>
</comment>
<evidence type="ECO:0000313" key="1">
    <source>
        <dbReference type="EMBL" id="KAJ6986751.1"/>
    </source>
</evidence>